<dbReference type="InterPro" id="IPR036331">
    <property type="entry name" value="Chagasin-like_sf"/>
</dbReference>
<reference evidence="3 4" key="1">
    <citation type="journal article" date="2017" name="Int. J. Parasitol.">
        <title>The genome of the protozoan parasite Cystoisospora suis and a reverse vaccinology approach to identify vaccine candidates.</title>
        <authorList>
            <person name="Palmieri N."/>
            <person name="Shrestha A."/>
            <person name="Ruttkowski B."/>
            <person name="Beck T."/>
            <person name="Vogl C."/>
            <person name="Tomley F."/>
            <person name="Blake D.P."/>
            <person name="Joachim A."/>
        </authorList>
    </citation>
    <scope>NUCLEOTIDE SEQUENCE [LARGE SCALE GENOMIC DNA]</scope>
    <source>
        <strain evidence="3 4">Wien I</strain>
    </source>
</reference>
<dbReference type="GO" id="GO:0008233">
    <property type="term" value="F:peptidase activity"/>
    <property type="evidence" value="ECO:0007669"/>
    <property type="project" value="UniProtKB-KW"/>
</dbReference>
<keyword evidence="4" id="KW-1185">Reference proteome</keyword>
<name>A0A2C6LIN6_9APIC</name>
<dbReference type="RefSeq" id="XP_067927682.1">
    <property type="nucleotide sequence ID" value="XM_068060337.1"/>
</dbReference>
<dbReference type="Gene3D" id="2.60.40.2020">
    <property type="match status" value="1"/>
</dbReference>
<evidence type="ECO:0000313" key="4">
    <source>
        <dbReference type="Proteomes" id="UP000221165"/>
    </source>
</evidence>
<comment type="caution">
    <text evidence="3">The sequence shown here is derived from an EMBL/GenBank/DDBJ whole genome shotgun (WGS) entry which is preliminary data.</text>
</comment>
<accession>A0A2C6LIN6</accession>
<dbReference type="EMBL" id="MIGC01000044">
    <property type="protein sequence ID" value="PHJ26036.1"/>
    <property type="molecule type" value="Genomic_DNA"/>
</dbReference>
<evidence type="ECO:0000256" key="2">
    <source>
        <dbReference type="ARBA" id="ARBA00022704"/>
    </source>
</evidence>
<organism evidence="3 4">
    <name type="scientific">Cystoisospora suis</name>
    <dbReference type="NCBI Taxonomy" id="483139"/>
    <lineage>
        <taxon>Eukaryota</taxon>
        <taxon>Sar</taxon>
        <taxon>Alveolata</taxon>
        <taxon>Apicomplexa</taxon>
        <taxon>Conoidasida</taxon>
        <taxon>Coccidia</taxon>
        <taxon>Eucoccidiorida</taxon>
        <taxon>Eimeriorina</taxon>
        <taxon>Sarcocystidae</taxon>
        <taxon>Cystoisospora</taxon>
    </lineage>
</organism>
<proteinExistence type="predicted"/>
<dbReference type="Proteomes" id="UP000221165">
    <property type="component" value="Unassembled WGS sequence"/>
</dbReference>
<dbReference type="OrthoDB" id="332489at2759"/>
<dbReference type="GO" id="GO:0004869">
    <property type="term" value="F:cysteine-type endopeptidase inhibitor activity"/>
    <property type="evidence" value="ECO:0007669"/>
    <property type="project" value="UniProtKB-KW"/>
</dbReference>
<keyword evidence="3" id="KW-0645">Protease</keyword>
<sequence>MASDGEKLVTFSGSPSKDNVYETNVDVDKVPSKIRVEMKGTGGSGGYLLSTHDIYKGLTELPKLEIPKLSEEEMKEKIEAPSMSKHGLTVSKPSIQNVKSMPGSPQLFSSVINVEEAGDYTAVFAHFRPWNPSDSSTSYYVVHIHAH</sequence>
<keyword evidence="3" id="KW-0378">Hydrolase</keyword>
<dbReference type="GO" id="GO:0006508">
    <property type="term" value="P:proteolysis"/>
    <property type="evidence" value="ECO:0007669"/>
    <property type="project" value="UniProtKB-KW"/>
</dbReference>
<evidence type="ECO:0000313" key="3">
    <source>
        <dbReference type="EMBL" id="PHJ26036.1"/>
    </source>
</evidence>
<keyword evidence="1" id="KW-0646">Protease inhibitor</keyword>
<protein>
    <submittedName>
        <fullName evidence="3">Inhibitor of cysteine protease 1</fullName>
    </submittedName>
</protein>
<dbReference type="VEuPathDB" id="ToxoDB:CSUI_000103"/>
<dbReference type="GeneID" id="94423548"/>
<keyword evidence="2" id="KW-0789">Thiol protease inhibitor</keyword>
<evidence type="ECO:0000256" key="1">
    <source>
        <dbReference type="ARBA" id="ARBA00022690"/>
    </source>
</evidence>
<dbReference type="AlphaFoldDB" id="A0A2C6LIN6"/>
<gene>
    <name evidence="3" type="ORF">CSUI_000103</name>
</gene>
<dbReference type="SUPFAM" id="SSF141066">
    <property type="entry name" value="ICP-like"/>
    <property type="match status" value="1"/>
</dbReference>